<evidence type="ECO:0000256" key="1">
    <source>
        <dbReference type="ARBA" id="ARBA00004496"/>
    </source>
</evidence>
<dbReference type="EMBL" id="JBAJEX010000003">
    <property type="protein sequence ID" value="MEO1766622.1"/>
    <property type="molecule type" value="Genomic_DNA"/>
</dbReference>
<dbReference type="Gene3D" id="1.10.10.370">
    <property type="entry name" value="DsrC-like protein, C-terminal domain"/>
    <property type="match status" value="1"/>
</dbReference>
<comment type="similarity">
    <text evidence="2">Belongs to the DsrC/TusE family.</text>
</comment>
<dbReference type="SUPFAM" id="SSF69721">
    <property type="entry name" value="DsrC, the gamma subunit of dissimilatory sulfite reductase"/>
    <property type="match status" value="1"/>
</dbReference>
<gene>
    <name evidence="4" type="ORF">V6E02_05300</name>
</gene>
<keyword evidence="5" id="KW-1185">Reference proteome</keyword>
<dbReference type="InterPro" id="IPR043163">
    <property type="entry name" value="DsrC-like_N"/>
</dbReference>
<dbReference type="RefSeq" id="WP_347307732.1">
    <property type="nucleotide sequence ID" value="NZ_JBAJEX010000003.1"/>
</dbReference>
<evidence type="ECO:0000256" key="3">
    <source>
        <dbReference type="ARBA" id="ARBA00022490"/>
    </source>
</evidence>
<evidence type="ECO:0000256" key="2">
    <source>
        <dbReference type="ARBA" id="ARBA00005718"/>
    </source>
</evidence>
<dbReference type="Proteomes" id="UP001482231">
    <property type="component" value="Unassembled WGS sequence"/>
</dbReference>
<proteinExistence type="inferred from homology"/>
<dbReference type="InterPro" id="IPR025526">
    <property type="entry name" value="DsrC-like_dom_sf"/>
</dbReference>
<sequence>MTIPIIDAIQGKIIVRNHYGELVELDEWSPDIARKLAEQEGITLTDEHFQVLNFLRDYFINQNGSTEDAHQILRSTEEYFADKGGRRWLYQLFPHGPMVQGMKIAGLPVPPHATDPSFGSVS</sequence>
<dbReference type="PANTHER" id="PTHR37010:SF1">
    <property type="entry name" value="SULFURTRANSFERASE TUSE"/>
    <property type="match status" value="1"/>
</dbReference>
<dbReference type="NCBIfam" id="TIGR03342">
    <property type="entry name" value="dsrC_tusE_dsvC"/>
    <property type="match status" value="1"/>
</dbReference>
<dbReference type="Gene3D" id="3.30.1420.10">
    <property type="match status" value="1"/>
</dbReference>
<dbReference type="Pfam" id="PF04358">
    <property type="entry name" value="DsrC"/>
    <property type="match status" value="1"/>
</dbReference>
<dbReference type="PIRSF" id="PIRSF006223">
    <property type="entry name" value="DsrC_TusE"/>
    <property type="match status" value="1"/>
</dbReference>
<dbReference type="PANTHER" id="PTHR37010">
    <property type="entry name" value="SULFURTRANSFERASE TUSE"/>
    <property type="match status" value="1"/>
</dbReference>
<comment type="subcellular location">
    <subcellularLocation>
        <location evidence="1">Cytoplasm</location>
    </subcellularLocation>
</comment>
<name>A0ABV0ED79_9BURK</name>
<accession>A0ABV0ED79</accession>
<dbReference type="InterPro" id="IPR007453">
    <property type="entry name" value="DsrC/TusE"/>
</dbReference>
<comment type="caution">
    <text evidence="4">The sequence shown here is derived from an EMBL/GenBank/DDBJ whole genome shotgun (WGS) entry which is preliminary data.</text>
</comment>
<evidence type="ECO:0000313" key="4">
    <source>
        <dbReference type="EMBL" id="MEO1766622.1"/>
    </source>
</evidence>
<dbReference type="InterPro" id="IPR042072">
    <property type="entry name" value="DsrC-like_C"/>
</dbReference>
<evidence type="ECO:0000313" key="5">
    <source>
        <dbReference type="Proteomes" id="UP001482231"/>
    </source>
</evidence>
<protein>
    <submittedName>
        <fullName evidence="4">TusE/DsrC/DsvC family sulfur relay protein</fullName>
    </submittedName>
</protein>
<organism evidence="4 5">
    <name type="scientific">Thiobacter aerophilum</name>
    <dbReference type="NCBI Taxonomy" id="3121275"/>
    <lineage>
        <taxon>Bacteria</taxon>
        <taxon>Pseudomonadati</taxon>
        <taxon>Pseudomonadota</taxon>
        <taxon>Betaproteobacteria</taxon>
        <taxon>Burkholderiales</taxon>
        <taxon>Thiobacteraceae</taxon>
        <taxon>Thiobacter</taxon>
    </lineage>
</organism>
<keyword evidence="3" id="KW-0963">Cytoplasm</keyword>
<reference evidence="4 5" key="1">
    <citation type="submission" date="2024-02" db="EMBL/GenBank/DDBJ databases">
        <title>New thermophilic sulfur-oxidizing bacteria from a hot springs of the Uzon caldera (Kamchatka, Russia).</title>
        <authorList>
            <person name="Dukat A.M."/>
            <person name="Elcheninov A.G."/>
            <person name="Frolov E.N."/>
        </authorList>
    </citation>
    <scope>NUCLEOTIDE SEQUENCE [LARGE SCALE GENOMIC DNA]</scope>
    <source>
        <strain evidence="4 5">AK1</strain>
    </source>
</reference>